<dbReference type="RefSeq" id="WP_002236954.1">
    <property type="nucleotide sequence ID" value="NZ_AP024489.1"/>
</dbReference>
<dbReference type="Proteomes" id="UP000254176">
    <property type="component" value="Unassembled WGS sequence"/>
</dbReference>
<feature type="compositionally biased region" description="Basic and acidic residues" evidence="1">
    <location>
        <begin position="27"/>
        <end position="57"/>
    </location>
</feature>
<dbReference type="AlphaFoldDB" id="A0A378VRJ1"/>
<accession>A0A378VRJ1</accession>
<evidence type="ECO:0000256" key="1">
    <source>
        <dbReference type="SAM" id="MobiDB-lite"/>
    </source>
</evidence>
<feature type="region of interest" description="Disordered" evidence="1">
    <location>
        <begin position="1"/>
        <end position="57"/>
    </location>
</feature>
<evidence type="ECO:0000313" key="2">
    <source>
        <dbReference type="EMBL" id="SUA18835.1"/>
    </source>
</evidence>
<gene>
    <name evidence="2" type="ORF">NCTC8554_00518</name>
</gene>
<dbReference type="EMBL" id="UGRP01000001">
    <property type="protein sequence ID" value="SUA18835.1"/>
    <property type="molecule type" value="Genomic_DNA"/>
</dbReference>
<organism evidence="2 3">
    <name type="scientific">Neisseria meningitidis</name>
    <dbReference type="NCBI Taxonomy" id="487"/>
    <lineage>
        <taxon>Bacteria</taxon>
        <taxon>Pseudomonadati</taxon>
        <taxon>Pseudomonadota</taxon>
        <taxon>Betaproteobacteria</taxon>
        <taxon>Neisseriales</taxon>
        <taxon>Neisseriaceae</taxon>
        <taxon>Neisseria</taxon>
    </lineage>
</organism>
<proteinExistence type="predicted"/>
<name>A0A378VRJ1_NEIME</name>
<sequence>MSFGRRNTDWQAWGQHRRRATARMAQKSREREIEEYQAQFEDKDGKGRLKTGGNKDE</sequence>
<protein>
    <submittedName>
        <fullName evidence="2">Uncharacterized protein</fullName>
    </submittedName>
</protein>
<reference evidence="2 3" key="1">
    <citation type="submission" date="2018-06" db="EMBL/GenBank/DDBJ databases">
        <authorList>
            <consortium name="Pathogen Informatics"/>
            <person name="Doyle S."/>
        </authorList>
    </citation>
    <scope>NUCLEOTIDE SEQUENCE [LARGE SCALE GENOMIC DNA]</scope>
    <source>
        <strain evidence="2 3">NCTC8554</strain>
    </source>
</reference>
<evidence type="ECO:0000313" key="3">
    <source>
        <dbReference type="Proteomes" id="UP000254176"/>
    </source>
</evidence>